<evidence type="ECO:0000259" key="15">
    <source>
        <dbReference type="SMART" id="SM01124"/>
    </source>
</evidence>
<evidence type="ECO:0000256" key="8">
    <source>
        <dbReference type="ARBA" id="ARBA00022801"/>
    </source>
</evidence>
<evidence type="ECO:0000256" key="14">
    <source>
        <dbReference type="SAM" id="MobiDB-lite"/>
    </source>
</evidence>
<evidence type="ECO:0000256" key="13">
    <source>
        <dbReference type="ARBA" id="ARBA00058627"/>
    </source>
</evidence>
<dbReference type="PANTHER" id="PTHR12849">
    <property type="entry name" value="RNA LARIAT DEBRANCHING ENZYME"/>
    <property type="match status" value="1"/>
</dbReference>
<evidence type="ECO:0000313" key="16">
    <source>
        <dbReference type="EMBL" id="CAL4192305.1"/>
    </source>
</evidence>
<organism evidence="16 17">
    <name type="scientific">Meganyctiphanes norvegica</name>
    <name type="common">Northern krill</name>
    <name type="synonym">Thysanopoda norvegica</name>
    <dbReference type="NCBI Taxonomy" id="48144"/>
    <lineage>
        <taxon>Eukaryota</taxon>
        <taxon>Metazoa</taxon>
        <taxon>Ecdysozoa</taxon>
        <taxon>Arthropoda</taxon>
        <taxon>Crustacea</taxon>
        <taxon>Multicrustacea</taxon>
        <taxon>Malacostraca</taxon>
        <taxon>Eumalacostraca</taxon>
        <taxon>Eucarida</taxon>
        <taxon>Euphausiacea</taxon>
        <taxon>Euphausiidae</taxon>
        <taxon>Meganyctiphanes</taxon>
    </lineage>
</organism>
<feature type="compositionally biased region" description="Low complexity" evidence="14">
    <location>
        <begin position="471"/>
        <end position="486"/>
    </location>
</feature>
<evidence type="ECO:0000256" key="10">
    <source>
        <dbReference type="ARBA" id="ARBA00023004"/>
    </source>
</evidence>
<feature type="domain" description="Lariat debranching enzyme C-terminal" evidence="15">
    <location>
        <begin position="242"/>
        <end position="390"/>
    </location>
</feature>
<dbReference type="Pfam" id="PF00149">
    <property type="entry name" value="Metallophos"/>
    <property type="match status" value="1"/>
</dbReference>
<keyword evidence="10" id="KW-0408">Iron</keyword>
<comment type="caution">
    <text evidence="16">The sequence shown here is derived from an EMBL/GenBank/DDBJ whole genome shotgun (WGS) entry which is preliminary data.</text>
</comment>
<evidence type="ECO:0000256" key="3">
    <source>
        <dbReference type="ARBA" id="ARBA00001954"/>
    </source>
</evidence>
<feature type="compositionally biased region" description="Polar residues" evidence="14">
    <location>
        <begin position="599"/>
        <end position="608"/>
    </location>
</feature>
<keyword evidence="11" id="KW-0464">Manganese</keyword>
<keyword evidence="7" id="KW-0479">Metal-binding</keyword>
<dbReference type="AlphaFoldDB" id="A0AAV2SJV9"/>
<protein>
    <recommendedName>
        <fullName evidence="15">Lariat debranching enzyme C-terminal domain-containing protein</fullName>
    </recommendedName>
</protein>
<comment type="cofactor">
    <cofactor evidence="3">
        <name>Fe(2+)</name>
        <dbReference type="ChEBI" id="CHEBI:29033"/>
    </cofactor>
</comment>
<evidence type="ECO:0000256" key="7">
    <source>
        <dbReference type="ARBA" id="ARBA00022723"/>
    </source>
</evidence>
<feature type="non-terminal residue" evidence="16">
    <location>
        <position position="1"/>
    </location>
</feature>
<evidence type="ECO:0000256" key="1">
    <source>
        <dbReference type="ARBA" id="ARBA00001936"/>
    </source>
</evidence>
<dbReference type="InterPro" id="IPR041816">
    <property type="entry name" value="Dbr1_N"/>
</dbReference>
<dbReference type="InterPro" id="IPR004843">
    <property type="entry name" value="Calcineurin-like_PHP"/>
</dbReference>
<evidence type="ECO:0000256" key="5">
    <source>
        <dbReference type="ARBA" id="ARBA00006045"/>
    </source>
</evidence>
<feature type="region of interest" description="Disordered" evidence="14">
    <location>
        <begin position="470"/>
        <end position="608"/>
    </location>
</feature>
<dbReference type="GO" id="GO:0046872">
    <property type="term" value="F:metal ion binding"/>
    <property type="evidence" value="ECO:0007669"/>
    <property type="project" value="UniProtKB-KW"/>
</dbReference>
<dbReference type="SMART" id="SM01124">
    <property type="entry name" value="DBR1"/>
    <property type="match status" value="1"/>
</dbReference>
<reference evidence="16 17" key="1">
    <citation type="submission" date="2024-05" db="EMBL/GenBank/DDBJ databases">
        <authorList>
            <person name="Wallberg A."/>
        </authorList>
    </citation>
    <scope>NUCLEOTIDE SEQUENCE [LARGE SCALE GENOMIC DNA]</scope>
</reference>
<dbReference type="GO" id="GO:0008419">
    <property type="term" value="F:RNA lariat debranching enzyme activity"/>
    <property type="evidence" value="ECO:0007669"/>
    <property type="project" value="TreeGrafter"/>
</dbReference>
<dbReference type="Proteomes" id="UP001497623">
    <property type="component" value="Unassembled WGS sequence"/>
</dbReference>
<dbReference type="SUPFAM" id="SSF56300">
    <property type="entry name" value="Metallo-dependent phosphatases"/>
    <property type="match status" value="1"/>
</dbReference>
<comment type="subcellular location">
    <subcellularLocation>
        <location evidence="4">Nucleus</location>
    </subcellularLocation>
</comment>
<comment type="cofactor">
    <cofactor evidence="2">
        <name>Zn(2+)</name>
        <dbReference type="ChEBI" id="CHEBI:29105"/>
    </cofactor>
</comment>
<comment type="function">
    <text evidence="13">Cleaves the 2'-5' phosphodiester linkage at the branch point of lariat intron pre-mRNAs after splicing and converts them into linear molecules that are subsequently degraded. It thereby facilitates ribonucleotide turnover.</text>
</comment>
<comment type="similarity">
    <text evidence="5">Belongs to the lariat debranching enzyme family.</text>
</comment>
<comment type="cofactor">
    <cofactor evidence="1">
        <name>Mn(2+)</name>
        <dbReference type="ChEBI" id="CHEBI:29035"/>
    </cofactor>
</comment>
<accession>A0AAV2SJV9</accession>
<feature type="compositionally biased region" description="Low complexity" evidence="14">
    <location>
        <begin position="517"/>
        <end position="536"/>
    </location>
</feature>
<dbReference type="PANTHER" id="PTHR12849:SF0">
    <property type="entry name" value="LARIAT DEBRANCHING ENZYME"/>
    <property type="match status" value="1"/>
</dbReference>
<evidence type="ECO:0000256" key="6">
    <source>
        <dbReference type="ARBA" id="ARBA00022664"/>
    </source>
</evidence>
<dbReference type="GO" id="GO:0000398">
    <property type="term" value="P:mRNA splicing, via spliceosome"/>
    <property type="evidence" value="ECO:0007669"/>
    <property type="project" value="TreeGrafter"/>
</dbReference>
<evidence type="ECO:0000256" key="9">
    <source>
        <dbReference type="ARBA" id="ARBA00022833"/>
    </source>
</evidence>
<keyword evidence="9" id="KW-0862">Zinc</keyword>
<evidence type="ECO:0000256" key="12">
    <source>
        <dbReference type="ARBA" id="ARBA00023242"/>
    </source>
</evidence>
<keyword evidence="8" id="KW-0378">Hydrolase</keyword>
<dbReference type="GO" id="GO:0005634">
    <property type="term" value="C:nucleus"/>
    <property type="evidence" value="ECO:0007669"/>
    <property type="project" value="UniProtKB-SubCell"/>
</dbReference>
<sequence>RGFKLGTMHIAVEGCSHGELDTIYDAILRLQEIHNLKVDLLLCCGDFQAVRNEGDLKCMAVPLKFMNMCDFYKYHSGEKVAPILTIFIGGNHEASNYLQEHPYGGWVAPNIYYLGYASIVKYGGLRIGGMSGIYKGHDYLKGHFEKPPYSQDTIRSIYHVRNLDVFRLKQLSGNMDIFMSHDWPRGIYAHGNKEKLIRKKAFFREEIEKNTLGSRAAEDLLKKMQPNYWFSGHLHVKFPALVKHQDDNSSKPKTTKFLALDKCLPRREFLQIVQIPHDTSLPLEFSHDAEWLTILRLTNQLLSTQAKNVYMPGPGSEERYQFTPSESEIKETIELMNGDLTIPVGSFVRTAQTYNASKGKPKMNLVQMPKPVLNPTTIAFCDKLGIDDPLALLLGAKKKANSSPRSSRFNESELNITLDNSKISYVPDESPESDEDNDCDILVEMKHTREDSIRHDEAFEVSLSPIRRCDSNGLSSTSTSGSTDSLPAASSPRIFFGKRKGLSLSQPKSTPGGGGSSSSSSSSPLAASLPDSSSSLDECESRSEPRSESSPIRSPQHKRDLEEADSADSTEAHEAVPTPPSSAGSLHGENKKLFKRRNQSLYSSAEDE</sequence>
<dbReference type="FunFam" id="3.60.21.10:FF:000035">
    <property type="entry name" value="Lariat debranching enzyme"/>
    <property type="match status" value="1"/>
</dbReference>
<keyword evidence="12" id="KW-0539">Nucleus</keyword>
<evidence type="ECO:0000256" key="2">
    <source>
        <dbReference type="ARBA" id="ARBA00001947"/>
    </source>
</evidence>
<keyword evidence="6" id="KW-0507">mRNA processing</keyword>
<dbReference type="InterPro" id="IPR029052">
    <property type="entry name" value="Metallo-depent_PP-like"/>
</dbReference>
<keyword evidence="17" id="KW-1185">Reference proteome</keyword>
<dbReference type="CDD" id="cd00844">
    <property type="entry name" value="MPP_Dbr1_N"/>
    <property type="match status" value="1"/>
</dbReference>
<name>A0AAV2SJV9_MEGNR</name>
<evidence type="ECO:0000256" key="11">
    <source>
        <dbReference type="ARBA" id="ARBA00023211"/>
    </source>
</evidence>
<gene>
    <name evidence="16" type="ORF">MNOR_LOCUS36724</name>
</gene>
<evidence type="ECO:0000313" key="17">
    <source>
        <dbReference type="Proteomes" id="UP001497623"/>
    </source>
</evidence>
<dbReference type="InterPro" id="IPR007708">
    <property type="entry name" value="DBR1_C"/>
</dbReference>
<proteinExistence type="inferred from homology"/>
<dbReference type="Pfam" id="PF05011">
    <property type="entry name" value="DBR1"/>
    <property type="match status" value="1"/>
</dbReference>
<dbReference type="Gene3D" id="3.60.21.10">
    <property type="match status" value="1"/>
</dbReference>
<evidence type="ECO:0000256" key="4">
    <source>
        <dbReference type="ARBA" id="ARBA00004123"/>
    </source>
</evidence>
<dbReference type="EMBL" id="CAXKWB010068708">
    <property type="protein sequence ID" value="CAL4192305.1"/>
    <property type="molecule type" value="Genomic_DNA"/>
</dbReference>